<gene>
    <name evidence="1" type="ORF">GCM10010411_10870</name>
</gene>
<dbReference type="InterPro" id="IPR038056">
    <property type="entry name" value="YjbR-like_sf"/>
</dbReference>
<dbReference type="PANTHER" id="PTHR35145:SF1">
    <property type="entry name" value="CYTOPLASMIC PROTEIN"/>
    <property type="match status" value="1"/>
</dbReference>
<name>A0ABN3PEX1_9ACTN</name>
<keyword evidence="1" id="KW-0238">DNA-binding</keyword>
<protein>
    <submittedName>
        <fullName evidence="1">MmcQ/YjbR family DNA-binding protein</fullName>
    </submittedName>
</protein>
<comment type="caution">
    <text evidence="1">The sequence shown here is derived from an EMBL/GenBank/DDBJ whole genome shotgun (WGS) entry which is preliminary data.</text>
</comment>
<dbReference type="GO" id="GO:0003677">
    <property type="term" value="F:DNA binding"/>
    <property type="evidence" value="ECO:0007669"/>
    <property type="project" value="UniProtKB-KW"/>
</dbReference>
<dbReference type="Pfam" id="PF04237">
    <property type="entry name" value="YjbR"/>
    <property type="match status" value="1"/>
</dbReference>
<dbReference type="Proteomes" id="UP001501509">
    <property type="component" value="Unassembled WGS sequence"/>
</dbReference>
<reference evidence="1 2" key="1">
    <citation type="journal article" date="2019" name="Int. J. Syst. Evol. Microbiol.">
        <title>The Global Catalogue of Microorganisms (GCM) 10K type strain sequencing project: providing services to taxonomists for standard genome sequencing and annotation.</title>
        <authorList>
            <consortium name="The Broad Institute Genomics Platform"/>
            <consortium name="The Broad Institute Genome Sequencing Center for Infectious Disease"/>
            <person name="Wu L."/>
            <person name="Ma J."/>
        </authorList>
    </citation>
    <scope>NUCLEOTIDE SEQUENCE [LARGE SCALE GENOMIC DNA]</scope>
    <source>
        <strain evidence="1 2">JCM 6833</strain>
    </source>
</reference>
<organism evidence="1 2">
    <name type="scientific">Actinomadura fulvescens</name>
    <dbReference type="NCBI Taxonomy" id="46160"/>
    <lineage>
        <taxon>Bacteria</taxon>
        <taxon>Bacillati</taxon>
        <taxon>Actinomycetota</taxon>
        <taxon>Actinomycetes</taxon>
        <taxon>Streptosporangiales</taxon>
        <taxon>Thermomonosporaceae</taxon>
        <taxon>Actinomadura</taxon>
    </lineage>
</organism>
<dbReference type="EMBL" id="BAAATD010000001">
    <property type="protein sequence ID" value="GAA2580134.1"/>
    <property type="molecule type" value="Genomic_DNA"/>
</dbReference>
<dbReference type="InterPro" id="IPR058532">
    <property type="entry name" value="YjbR/MT2646/Rv2570-like"/>
</dbReference>
<dbReference type="RefSeq" id="WP_344538204.1">
    <property type="nucleotide sequence ID" value="NZ_BAAATD010000001.1"/>
</dbReference>
<dbReference type="Gene3D" id="3.90.1150.30">
    <property type="match status" value="1"/>
</dbReference>
<dbReference type="SUPFAM" id="SSF142906">
    <property type="entry name" value="YjbR-like"/>
    <property type="match status" value="1"/>
</dbReference>
<evidence type="ECO:0000313" key="1">
    <source>
        <dbReference type="EMBL" id="GAA2580134.1"/>
    </source>
</evidence>
<dbReference type="InterPro" id="IPR007351">
    <property type="entry name" value="YjbR"/>
</dbReference>
<dbReference type="PANTHER" id="PTHR35145">
    <property type="entry name" value="CYTOPLASMIC PROTEIN-RELATED"/>
    <property type="match status" value="1"/>
</dbReference>
<accession>A0ABN3PEX1</accession>
<proteinExistence type="predicted"/>
<keyword evidence="2" id="KW-1185">Reference proteome</keyword>
<sequence length="135" mass="15117">MKRLTPDEVTRHCLGLEQAKEDFPFGPQPAVYRIAGKIFALLSEDAEPPRVSLKLPPDEVQALQAQYPGTVLPGYHLNKRHWVTVLLEGDLEGDEVRAMIDQAYDVVVATLPRRLRPGFVEPVPEAPSRRHSDNA</sequence>
<evidence type="ECO:0000313" key="2">
    <source>
        <dbReference type="Proteomes" id="UP001501509"/>
    </source>
</evidence>